<feature type="domain" description="SLH" evidence="1">
    <location>
        <begin position="635"/>
        <end position="703"/>
    </location>
</feature>
<dbReference type="SUPFAM" id="SSF49384">
    <property type="entry name" value="Carbohydrate-binding domain"/>
    <property type="match status" value="2"/>
</dbReference>
<gene>
    <name evidence="2" type="ORF">KB449_02320</name>
</gene>
<dbReference type="InterPro" id="IPR001119">
    <property type="entry name" value="SLH_dom"/>
</dbReference>
<dbReference type="Pfam" id="PF00963">
    <property type="entry name" value="Cohesin"/>
    <property type="match status" value="1"/>
</dbReference>
<dbReference type="CDD" id="cd08548">
    <property type="entry name" value="Type_I_cohesin_like"/>
    <property type="match status" value="1"/>
</dbReference>
<dbReference type="RefSeq" id="WP_282906818.1">
    <property type="nucleotide sequence ID" value="NZ_JAGRPV010000001.1"/>
</dbReference>
<evidence type="ECO:0000259" key="1">
    <source>
        <dbReference type="PROSITE" id="PS51272"/>
    </source>
</evidence>
<dbReference type="EMBL" id="JAGRPV010000001">
    <property type="protein sequence ID" value="MDI4643772.1"/>
    <property type="molecule type" value="Genomic_DNA"/>
</dbReference>
<dbReference type="Proteomes" id="UP001161691">
    <property type="component" value="Unassembled WGS sequence"/>
</dbReference>
<dbReference type="Gene3D" id="2.60.40.680">
    <property type="match status" value="2"/>
</dbReference>
<name>A0ABT6TAB4_9BACL</name>
<evidence type="ECO:0000313" key="2">
    <source>
        <dbReference type="EMBL" id="MDI4643772.1"/>
    </source>
</evidence>
<reference evidence="2" key="1">
    <citation type="submission" date="2023-04" db="EMBL/GenBank/DDBJ databases">
        <title>Comparative genomic analysis of Cohnella hashimotonis sp. nov., isolated from the International Space Station.</title>
        <authorList>
            <person name="Venkateswaran K."/>
            <person name="Simpson A."/>
        </authorList>
    </citation>
    <scope>NUCLEOTIDE SEQUENCE</scope>
    <source>
        <strain evidence="2">F6_2S_P_1</strain>
    </source>
</reference>
<dbReference type="InterPro" id="IPR051465">
    <property type="entry name" value="Cell_Envelope_Struct_Comp"/>
</dbReference>
<accession>A0ABT6TAB4</accession>
<dbReference type="PANTHER" id="PTHR43308:SF5">
    <property type="entry name" value="S-LAYER PROTEIN _ PEPTIDOGLYCAN ENDO-BETA-N-ACETYLGLUCOSAMINIDASE"/>
    <property type="match status" value="1"/>
</dbReference>
<evidence type="ECO:0000313" key="3">
    <source>
        <dbReference type="Proteomes" id="UP001161691"/>
    </source>
</evidence>
<dbReference type="InterPro" id="IPR008965">
    <property type="entry name" value="CBM2/CBM3_carb-bd_dom_sf"/>
</dbReference>
<keyword evidence="3" id="KW-1185">Reference proteome</keyword>
<dbReference type="PROSITE" id="PS51272">
    <property type="entry name" value="SLH"/>
    <property type="match status" value="3"/>
</dbReference>
<sequence>MNIKFVTAKRSAYRRLAALAVALCLIFGLLPVAQAEPMQRFKAEIADGSGIGGQSVAVSVYLEPGLFADYDDAFWAYSLNLTYDTDVLTLSAPVVDEAAALQFEADTSTAGTVDIEANTFGDLGFVFERQKVATLYFTVNKDAAPGSTAVSLTSASYTIEADPVDIESLTSGTVSVMNDAPTAGSVAIDGTPSVGQTLTGKYAYADREGNAEGVSTYQWYAASDAAGADKTAIAGANATTLETTAALAGKYVFFEVTPVATGGATVGAAALSEAEGPVEAIRETAAVTIGQASGLPGATVEVPVTLTAASADVGSYGMKLAFDPAALEVTGIAGPGGELFDSGFDNEAGWLRAAWADIGGGDGALKAGDKLFTVTFKIKTGAAYGSYALKVADEADLRQFTVTDAEAYETAKTLAAGSVAVYAPSTAQPDKEIITVDVKDGGATNGGAVAKAQIERTKKADGTKSDKVVLTADQAKQTVASIVAAGSKMANIIIPDTKDEVSDLNVTVPKDAGQLIRDAKIGLGIVTDNVKVQIPSASLQDFTDELYFRFVPIKSEAGKQEVKARAEQDAAVKAAAGELGVTVVGRPMMIETNLQNREVTLIMPLKDAALSETELANLGIYVEHSDGTKELLHGKPVAYEDGMRGMEFKMSKFSTFTLVKTAGDVHEAYVQGYADGTFRPERTITRAEIAAILSRTVKLPAAAADIAYGDVASGYWAKSAISSVTKMGLMKGYADGTFGAEKPITRAELASLAAKLLDGAATGDVAAGAGFADTAGTWAEAAIKQVQSAGIIKGYEDGSFRPNKPVTRAEAVAIVNKLLGRDGSSAQAAGKTWRDVPGTHWAYGDILEASVTHRYTTSSEGYEQWSIK</sequence>
<dbReference type="PANTHER" id="PTHR43308">
    <property type="entry name" value="OUTER MEMBRANE PROTEIN ALPHA-RELATED"/>
    <property type="match status" value="1"/>
</dbReference>
<dbReference type="Pfam" id="PF00395">
    <property type="entry name" value="SLH"/>
    <property type="match status" value="3"/>
</dbReference>
<proteinExistence type="predicted"/>
<comment type="caution">
    <text evidence="2">The sequence shown here is derived from an EMBL/GenBank/DDBJ whole genome shotgun (WGS) entry which is preliminary data.</text>
</comment>
<protein>
    <submittedName>
        <fullName evidence="2">S-layer homology domain-containing protein</fullName>
    </submittedName>
</protein>
<organism evidence="2 3">
    <name type="scientific">Cohnella hashimotonis</name>
    <dbReference type="NCBI Taxonomy" id="2826895"/>
    <lineage>
        <taxon>Bacteria</taxon>
        <taxon>Bacillati</taxon>
        <taxon>Bacillota</taxon>
        <taxon>Bacilli</taxon>
        <taxon>Bacillales</taxon>
        <taxon>Paenibacillaceae</taxon>
        <taxon>Cohnella</taxon>
    </lineage>
</organism>
<dbReference type="InterPro" id="IPR002102">
    <property type="entry name" value="Cohesin_dom"/>
</dbReference>
<feature type="domain" description="SLH" evidence="1">
    <location>
        <begin position="704"/>
        <end position="765"/>
    </location>
</feature>
<dbReference type="Gene3D" id="2.60.40.2700">
    <property type="match status" value="1"/>
</dbReference>
<feature type="domain" description="SLH" evidence="1">
    <location>
        <begin position="766"/>
        <end position="829"/>
    </location>
</feature>